<evidence type="ECO:0000256" key="5">
    <source>
        <dbReference type="ARBA" id="ARBA00023203"/>
    </source>
</evidence>
<comment type="similarity">
    <text evidence="6">Belongs to the TRAFAC class myosin-kinesin ATPase superfamily. Myosin family.</text>
</comment>
<keyword evidence="1" id="KW-0547">Nucleotide-binding</keyword>
<feature type="domain" description="Myosin motor" evidence="7">
    <location>
        <begin position="1"/>
        <end position="326"/>
    </location>
</feature>
<dbReference type="Gene3D" id="1.20.58.530">
    <property type="match status" value="2"/>
</dbReference>
<dbReference type="InterPro" id="IPR027417">
    <property type="entry name" value="P-loop_NTPase"/>
</dbReference>
<evidence type="ECO:0000259" key="7">
    <source>
        <dbReference type="PROSITE" id="PS51456"/>
    </source>
</evidence>
<evidence type="ECO:0000256" key="3">
    <source>
        <dbReference type="ARBA" id="ARBA00023123"/>
    </source>
</evidence>
<evidence type="ECO:0000256" key="6">
    <source>
        <dbReference type="PROSITE-ProRule" id="PRU00782"/>
    </source>
</evidence>
<reference evidence="8" key="1">
    <citation type="submission" date="2021-02" db="EMBL/GenBank/DDBJ databases">
        <authorList>
            <person name="Dougan E. K."/>
            <person name="Rhodes N."/>
            <person name="Thang M."/>
            <person name="Chan C."/>
        </authorList>
    </citation>
    <scope>NUCLEOTIDE SEQUENCE</scope>
</reference>
<comment type="caution">
    <text evidence="6">Lacks conserved residue(s) required for the propagation of feature annotation.</text>
</comment>
<dbReference type="GO" id="GO:0016020">
    <property type="term" value="C:membrane"/>
    <property type="evidence" value="ECO:0007669"/>
    <property type="project" value="TreeGrafter"/>
</dbReference>
<dbReference type="PANTHER" id="PTHR13140:SF845">
    <property type="entry name" value="MYOSIN-LIKE PROTEIN"/>
    <property type="match status" value="1"/>
</dbReference>
<accession>A0A813GI00</accession>
<keyword evidence="4" id="KW-0505">Motor protein</keyword>
<organism evidence="8 9">
    <name type="scientific">Polarella glacialis</name>
    <name type="common">Dinoflagellate</name>
    <dbReference type="NCBI Taxonomy" id="89957"/>
    <lineage>
        <taxon>Eukaryota</taxon>
        <taxon>Sar</taxon>
        <taxon>Alveolata</taxon>
        <taxon>Dinophyceae</taxon>
        <taxon>Suessiales</taxon>
        <taxon>Suessiaceae</taxon>
        <taxon>Polarella</taxon>
    </lineage>
</organism>
<dbReference type="Gene3D" id="3.40.850.10">
    <property type="entry name" value="Kinesin motor domain"/>
    <property type="match status" value="1"/>
</dbReference>
<dbReference type="GO" id="GO:0000146">
    <property type="term" value="F:microfilament motor activity"/>
    <property type="evidence" value="ECO:0007669"/>
    <property type="project" value="TreeGrafter"/>
</dbReference>
<name>A0A813GI00_POLGL</name>
<sequence>VFPINSLEQFLINYCSERLHQFFIESVFKRQQACCRDEGILGRSPATSSFRTTATYLRPLTRRMSACWASCQSWRSRAAFRLAVVRPSQRAVTGGSRRVSYCTSKFREKNMNAVLPEIQQLLLGSSSEIVRRICGLSQGLGEDAQALEQRGSAQPKRAYIAGQLLRSVNSLFAMLRASKPRFVKCVKSNMTKQALVMDKAAIVEQIRTLSLVECLLTEKQGFAYKKLILEFLEDHSFLCAAVHKCLPHRFGWDAKVTSLGGLSQATRRMAEDILRAVGLPLSGAMTSRPSDDMSRKGHDKGSFYAMGRSRVFMTAPMHQRCEWMERRAEQL</sequence>
<gene>
    <name evidence="8" type="ORF">PGLA2088_LOCUS349</name>
</gene>
<dbReference type="AlphaFoldDB" id="A0A813GI00"/>
<evidence type="ECO:0000256" key="4">
    <source>
        <dbReference type="ARBA" id="ARBA00023175"/>
    </source>
</evidence>
<feature type="non-terminal residue" evidence="8">
    <location>
        <position position="1"/>
    </location>
</feature>
<evidence type="ECO:0000256" key="2">
    <source>
        <dbReference type="ARBA" id="ARBA00022840"/>
    </source>
</evidence>
<feature type="region of interest" description="Actin-binding" evidence="6">
    <location>
        <begin position="168"/>
        <end position="190"/>
    </location>
</feature>
<dbReference type="InterPro" id="IPR001609">
    <property type="entry name" value="Myosin_head_motor_dom-like"/>
</dbReference>
<dbReference type="GO" id="GO:0007015">
    <property type="term" value="P:actin filament organization"/>
    <property type="evidence" value="ECO:0007669"/>
    <property type="project" value="TreeGrafter"/>
</dbReference>
<evidence type="ECO:0000256" key="1">
    <source>
        <dbReference type="ARBA" id="ARBA00022741"/>
    </source>
</evidence>
<proteinExistence type="inferred from homology"/>
<dbReference type="GO" id="GO:0005524">
    <property type="term" value="F:ATP binding"/>
    <property type="evidence" value="ECO:0007669"/>
    <property type="project" value="UniProtKB-KW"/>
</dbReference>
<keyword evidence="3 6" id="KW-0518">Myosin</keyword>
<dbReference type="InterPro" id="IPR036961">
    <property type="entry name" value="Kinesin_motor_dom_sf"/>
</dbReference>
<dbReference type="EMBL" id="CAJNNW010000209">
    <property type="protein sequence ID" value="CAE8624874.1"/>
    <property type="molecule type" value="Genomic_DNA"/>
</dbReference>
<dbReference type="PROSITE" id="PS51456">
    <property type="entry name" value="MYOSIN_MOTOR"/>
    <property type="match status" value="1"/>
</dbReference>
<feature type="non-terminal residue" evidence="8">
    <location>
        <position position="331"/>
    </location>
</feature>
<dbReference type="GO" id="GO:0016459">
    <property type="term" value="C:myosin complex"/>
    <property type="evidence" value="ECO:0007669"/>
    <property type="project" value="UniProtKB-KW"/>
</dbReference>
<evidence type="ECO:0000313" key="9">
    <source>
        <dbReference type="Proteomes" id="UP000626109"/>
    </source>
</evidence>
<dbReference type="SUPFAM" id="SSF52540">
    <property type="entry name" value="P-loop containing nucleoside triphosphate hydrolases"/>
    <property type="match status" value="1"/>
</dbReference>
<dbReference type="PANTHER" id="PTHR13140">
    <property type="entry name" value="MYOSIN"/>
    <property type="match status" value="1"/>
</dbReference>
<dbReference type="GO" id="GO:0051015">
    <property type="term" value="F:actin filament binding"/>
    <property type="evidence" value="ECO:0007669"/>
    <property type="project" value="TreeGrafter"/>
</dbReference>
<evidence type="ECO:0000313" key="8">
    <source>
        <dbReference type="EMBL" id="CAE8624874.1"/>
    </source>
</evidence>
<dbReference type="GO" id="GO:0005737">
    <property type="term" value="C:cytoplasm"/>
    <property type="evidence" value="ECO:0007669"/>
    <property type="project" value="TreeGrafter"/>
</dbReference>
<comment type="caution">
    <text evidence="8">The sequence shown here is derived from an EMBL/GenBank/DDBJ whole genome shotgun (WGS) entry which is preliminary data.</text>
</comment>
<dbReference type="Proteomes" id="UP000626109">
    <property type="component" value="Unassembled WGS sequence"/>
</dbReference>
<keyword evidence="2" id="KW-0067">ATP-binding</keyword>
<keyword evidence="5 6" id="KW-0009">Actin-binding</keyword>
<dbReference type="Pfam" id="PF00063">
    <property type="entry name" value="Myosin_head"/>
    <property type="match status" value="1"/>
</dbReference>
<protein>
    <recommendedName>
        <fullName evidence="7">Myosin motor domain-containing protein</fullName>
    </recommendedName>
</protein>